<evidence type="ECO:0000313" key="1">
    <source>
        <dbReference type="EMBL" id="EFW03499.1"/>
    </source>
</evidence>
<dbReference type="EMBL" id="ADKX01000046">
    <property type="protein sequence ID" value="EFW03499.1"/>
    <property type="molecule type" value="Genomic_DNA"/>
</dbReference>
<dbReference type="RefSeq" id="WP_008790272.1">
    <property type="nucleotide sequence ID" value="NZ_GL636582.1"/>
</dbReference>
<comment type="caution">
    <text evidence="1">The sequence shown here is derived from an EMBL/GenBank/DDBJ whole genome shotgun (WGS) entry which is preliminary data.</text>
</comment>
<gene>
    <name evidence="1" type="ORF">HMPREF9488_03190</name>
</gene>
<keyword evidence="2" id="KW-1185">Reference proteome</keyword>
<dbReference type="Proteomes" id="UP000003157">
    <property type="component" value="Unassembled WGS sequence"/>
</dbReference>
<protein>
    <submittedName>
        <fullName evidence="1">Uncharacterized protein</fullName>
    </submittedName>
</protein>
<evidence type="ECO:0000313" key="2">
    <source>
        <dbReference type="Proteomes" id="UP000003157"/>
    </source>
</evidence>
<dbReference type="HOGENOM" id="CLU_1150337_0_0_9"/>
<dbReference type="AlphaFoldDB" id="E7GEP8"/>
<dbReference type="SUPFAM" id="SSF56235">
    <property type="entry name" value="N-terminal nucleophile aminohydrolases (Ntn hydrolases)"/>
    <property type="match status" value="1"/>
</dbReference>
<dbReference type="STRING" id="100884.GCA_000269565_03802"/>
<dbReference type="InterPro" id="IPR029055">
    <property type="entry name" value="Ntn_hydrolases_N"/>
</dbReference>
<accession>E7GEP8</accession>
<reference evidence="1 2" key="1">
    <citation type="submission" date="2010-12" db="EMBL/GenBank/DDBJ databases">
        <title>The Genome Sequence of Coprobacillus sp. strain 29_1.</title>
        <authorList>
            <consortium name="The Broad Institute Genome Sequencing Platform"/>
            <person name="Earl A."/>
            <person name="Ward D."/>
            <person name="Feldgarden M."/>
            <person name="Gevers D."/>
            <person name="Daigneault M."/>
            <person name="Sibley C.D."/>
            <person name="White A."/>
            <person name="Strauss J."/>
            <person name="Allen-Vercoe E."/>
            <person name="Young S.K."/>
            <person name="Zeng Q."/>
            <person name="Gargeya S."/>
            <person name="Fitzgerald M."/>
            <person name="Haas B."/>
            <person name="Abouelleil A."/>
            <person name="Alvarado L."/>
            <person name="Arachchi H.M."/>
            <person name="Berlin A."/>
            <person name="Brown A."/>
            <person name="Chapman S.B."/>
            <person name="Chen Z."/>
            <person name="Dunbar C."/>
            <person name="Freedman E."/>
            <person name="Gearin G."/>
            <person name="Gellesch M."/>
            <person name="Goldberg J."/>
            <person name="Griggs A."/>
            <person name="Gujja S."/>
            <person name="Heilman E."/>
            <person name="Heiman D."/>
            <person name="Howarth C."/>
            <person name="Larson L."/>
            <person name="Lui A."/>
            <person name="MacDonald P.J.P."/>
            <person name="Mehta T."/>
            <person name="Montmayeur A."/>
            <person name="Murphy C."/>
            <person name="Neiman D."/>
            <person name="Pearson M."/>
            <person name="Priest M."/>
            <person name="Roberts A."/>
            <person name="Saif S."/>
            <person name="Shea T."/>
            <person name="Shenoy N."/>
            <person name="Sisk P."/>
            <person name="Stolte C."/>
            <person name="Sykes S."/>
            <person name="White J."/>
            <person name="Yandava C."/>
            <person name="Nusbaum C."/>
            <person name="Birren B."/>
        </authorList>
    </citation>
    <scope>NUCLEOTIDE SEQUENCE [LARGE SCALE GENOMIC DNA]</scope>
    <source>
        <strain evidence="1 2">29_1</strain>
    </source>
</reference>
<proteinExistence type="predicted"/>
<organism evidence="1 2">
    <name type="scientific">Coprobacillus cateniformis</name>
    <dbReference type="NCBI Taxonomy" id="100884"/>
    <lineage>
        <taxon>Bacteria</taxon>
        <taxon>Bacillati</taxon>
        <taxon>Bacillota</taxon>
        <taxon>Erysipelotrichia</taxon>
        <taxon>Erysipelotrichales</taxon>
        <taxon>Coprobacillaceae</taxon>
        <taxon>Coprobacillus</taxon>
    </lineage>
</organism>
<sequence>MKSNLNNLSIQKEVNRMSRIMAAARNDVLVVGADTQLTNSYNHTKQFDSKKIFYDKNIVICILGTIEILTSGGNIMLTDYILDAINEYKTNDIFSVTENLLKKIEEVYAKLRLTDSNTDILIFWQEEGYFYLNTVEVNFRGRHYPFGKVMQANKHLYIFNNHFLQTGEGIKNPDIIVSEIYNIEPIDFVTAGIQSAIHDETLTTIGGSVYSVKMDKEGEVKMHVNGISEDSL</sequence>
<name>E7GEP8_9FIRM</name>